<reference evidence="4 5" key="1">
    <citation type="submission" date="2019-08" db="EMBL/GenBank/DDBJ databases">
        <title>Draft genome sequences of two oriental melons (Cucumis melo L. var makuwa).</title>
        <authorList>
            <person name="Kwon S.-Y."/>
        </authorList>
    </citation>
    <scope>NUCLEOTIDE SEQUENCE [LARGE SCALE GENOMIC DNA]</scope>
    <source>
        <strain evidence="5">cv. Chang Bougi</strain>
        <strain evidence="4">cv. SW 3</strain>
        <tissue evidence="3">Leaf</tissue>
    </source>
</reference>
<sequence>MAKSAYKHEQGKITTKKPNEGDALNGQANDEPMTQAKSEELESEKIAIPQEEISNSSILRYIPLSRHKKGESPFVECSKNLTIESIEISKENFTTTLTKIDKEEAKRLEKNSVETCLSERRTIERFDPKAYKLMAKMDYDFTTRTELKNVKIFYERPRLSLTQKTL</sequence>
<gene>
    <name evidence="3" type="ORF">E5676_scaffold1737G001510</name>
    <name evidence="2" type="ORF">E6C27_scaffold673G00500</name>
</gene>
<dbReference type="Proteomes" id="UP000321393">
    <property type="component" value="Unassembled WGS sequence"/>
</dbReference>
<protein>
    <submittedName>
        <fullName evidence="3">Gypsy-like retrotransposase</fullName>
    </submittedName>
</protein>
<feature type="region of interest" description="Disordered" evidence="1">
    <location>
        <begin position="1"/>
        <end position="48"/>
    </location>
</feature>
<evidence type="ECO:0000313" key="5">
    <source>
        <dbReference type="Proteomes" id="UP000321947"/>
    </source>
</evidence>
<dbReference type="Proteomes" id="UP000321947">
    <property type="component" value="Unassembled WGS sequence"/>
</dbReference>
<evidence type="ECO:0000313" key="3">
    <source>
        <dbReference type="EMBL" id="TYK07850.1"/>
    </source>
</evidence>
<proteinExistence type="predicted"/>
<evidence type="ECO:0000313" key="2">
    <source>
        <dbReference type="EMBL" id="KAA0050590.1"/>
    </source>
</evidence>
<accession>A0A5D3C939</accession>
<evidence type="ECO:0000256" key="1">
    <source>
        <dbReference type="SAM" id="MobiDB-lite"/>
    </source>
</evidence>
<feature type="compositionally biased region" description="Basic and acidic residues" evidence="1">
    <location>
        <begin position="1"/>
        <end position="11"/>
    </location>
</feature>
<name>A0A5D3C939_CUCMM</name>
<comment type="caution">
    <text evidence="3">The sequence shown here is derived from an EMBL/GenBank/DDBJ whole genome shotgun (WGS) entry which is preliminary data.</text>
</comment>
<dbReference type="EMBL" id="SSTE01011804">
    <property type="protein sequence ID" value="KAA0050590.1"/>
    <property type="molecule type" value="Genomic_DNA"/>
</dbReference>
<dbReference type="EMBL" id="SSTD01013081">
    <property type="protein sequence ID" value="TYK07850.1"/>
    <property type="molecule type" value="Genomic_DNA"/>
</dbReference>
<organism evidence="3 5">
    <name type="scientific">Cucumis melo var. makuwa</name>
    <name type="common">Oriental melon</name>
    <dbReference type="NCBI Taxonomy" id="1194695"/>
    <lineage>
        <taxon>Eukaryota</taxon>
        <taxon>Viridiplantae</taxon>
        <taxon>Streptophyta</taxon>
        <taxon>Embryophyta</taxon>
        <taxon>Tracheophyta</taxon>
        <taxon>Spermatophyta</taxon>
        <taxon>Magnoliopsida</taxon>
        <taxon>eudicotyledons</taxon>
        <taxon>Gunneridae</taxon>
        <taxon>Pentapetalae</taxon>
        <taxon>rosids</taxon>
        <taxon>fabids</taxon>
        <taxon>Cucurbitales</taxon>
        <taxon>Cucurbitaceae</taxon>
        <taxon>Benincaseae</taxon>
        <taxon>Cucumis</taxon>
    </lineage>
</organism>
<dbReference type="AlphaFoldDB" id="A0A5D3C939"/>
<evidence type="ECO:0000313" key="4">
    <source>
        <dbReference type="Proteomes" id="UP000321393"/>
    </source>
</evidence>